<feature type="signal peptide" evidence="11">
    <location>
        <begin position="1"/>
        <end position="28"/>
    </location>
</feature>
<keyword evidence="6 10" id="KW-0812">Transmembrane</keyword>
<comment type="subcellular location">
    <subcellularLocation>
        <location evidence="10">Cell inner membrane</location>
        <topology evidence="10">Multi-pass membrane protein</topology>
    </subcellularLocation>
    <subcellularLocation>
        <location evidence="1">Cell membrane</location>
        <topology evidence="1">Multi-pass membrane protein</topology>
    </subcellularLocation>
</comment>
<keyword evidence="4 10" id="KW-0997">Cell inner membrane</keyword>
<dbReference type="OrthoDB" id="9805133at2"/>
<evidence type="ECO:0000256" key="8">
    <source>
        <dbReference type="ARBA" id="ARBA00023136"/>
    </source>
</evidence>
<sequence length="262" mass="28481">MFFQTRLPRRLSLGLAAVLLAAAAPAAAQDLAASGVAAPAMDMSFLSLFLQAHIVVKLVMIGLILASIWVWAIIIDKTVLFGRNRREMDRFEQVFWSGQSLEDLYRSLAGRSNHGMAAIFVAAMREWKRTYEGGARSFAGLNQRLDKVMNVTIAREMDRLESKLLVLATVGSAGPFIGLFGTVWGIMSSFQSIAASKNTSLAVVAPGIAEALFATAMGLIAAIPATIFYNKFVSQAGRQAQRLEGFADEFSAILSRQIDEQE</sequence>
<organism evidence="13 14">
    <name type="scientific">Xanthobacter tagetidis</name>
    <dbReference type="NCBI Taxonomy" id="60216"/>
    <lineage>
        <taxon>Bacteria</taxon>
        <taxon>Pseudomonadati</taxon>
        <taxon>Pseudomonadota</taxon>
        <taxon>Alphaproteobacteria</taxon>
        <taxon>Hyphomicrobiales</taxon>
        <taxon>Xanthobacteraceae</taxon>
        <taxon>Xanthobacter</taxon>
    </lineage>
</organism>
<comment type="subunit">
    <text evidence="10">The Tol-Pal system is composed of five core proteins: the inner membrane proteins TolA, TolQ and TolR, the periplasmic protein TolB and the outer membrane protein Pal. They form a network linking the inner and outer membranes and the peptidoglycan layer.</text>
</comment>
<keyword evidence="11" id="KW-0732">Signal</keyword>
<evidence type="ECO:0000256" key="9">
    <source>
        <dbReference type="ARBA" id="ARBA00023306"/>
    </source>
</evidence>
<evidence type="ECO:0000256" key="6">
    <source>
        <dbReference type="ARBA" id="ARBA00022692"/>
    </source>
</evidence>
<evidence type="ECO:0000256" key="11">
    <source>
        <dbReference type="SAM" id="SignalP"/>
    </source>
</evidence>
<dbReference type="GO" id="GO:0051301">
    <property type="term" value="P:cell division"/>
    <property type="evidence" value="ECO:0007669"/>
    <property type="project" value="UniProtKB-UniRule"/>
</dbReference>
<dbReference type="GO" id="GO:0005886">
    <property type="term" value="C:plasma membrane"/>
    <property type="evidence" value="ECO:0007669"/>
    <property type="project" value="UniProtKB-SubCell"/>
</dbReference>
<name>A0A3L7AI70_9HYPH</name>
<feature type="transmembrane region" description="Helical" evidence="10">
    <location>
        <begin position="207"/>
        <end position="229"/>
    </location>
</feature>
<evidence type="ECO:0000313" key="14">
    <source>
        <dbReference type="Proteomes" id="UP000269692"/>
    </source>
</evidence>
<feature type="transmembrane region" description="Helical" evidence="10">
    <location>
        <begin position="52"/>
        <end position="75"/>
    </location>
</feature>
<comment type="similarity">
    <text evidence="2 10">Belongs to the ExbB/TolQ family.</text>
</comment>
<evidence type="ECO:0000256" key="7">
    <source>
        <dbReference type="ARBA" id="ARBA00022989"/>
    </source>
</evidence>
<reference evidence="13 14" key="1">
    <citation type="submission" date="2018-10" db="EMBL/GenBank/DDBJ databases">
        <title>Xanthobacter tagetidis genome sequencing and assembly.</title>
        <authorList>
            <person name="Maclea K.S."/>
            <person name="Goen A.E."/>
            <person name="Fatima S.A."/>
        </authorList>
    </citation>
    <scope>NUCLEOTIDE SEQUENCE [LARGE SCALE GENOMIC DNA]</scope>
    <source>
        <strain evidence="13 14">ATCC 700314</strain>
    </source>
</reference>
<evidence type="ECO:0000256" key="1">
    <source>
        <dbReference type="ARBA" id="ARBA00004651"/>
    </source>
</evidence>
<keyword evidence="5 10" id="KW-0132">Cell division</keyword>
<keyword evidence="7 10" id="KW-1133">Transmembrane helix</keyword>
<evidence type="ECO:0000256" key="10">
    <source>
        <dbReference type="HAMAP-Rule" id="MF_02202"/>
    </source>
</evidence>
<comment type="caution">
    <text evidence="13">The sequence shown here is derived from an EMBL/GenBank/DDBJ whole genome shotgun (WGS) entry which is preliminary data.</text>
</comment>
<comment type="function">
    <text evidence="10">Part of the Tol-Pal system, which plays a role in outer membrane invagination during cell division and is important for maintaining outer membrane integrity.</text>
</comment>
<accession>A0A3L7AI70</accession>
<dbReference type="Pfam" id="PF01618">
    <property type="entry name" value="MotA_ExbB"/>
    <property type="match status" value="1"/>
</dbReference>
<evidence type="ECO:0000259" key="12">
    <source>
        <dbReference type="Pfam" id="PF01618"/>
    </source>
</evidence>
<evidence type="ECO:0000256" key="5">
    <source>
        <dbReference type="ARBA" id="ARBA00022618"/>
    </source>
</evidence>
<dbReference type="EMBL" id="RCTF01000006">
    <property type="protein sequence ID" value="RLP79112.1"/>
    <property type="molecule type" value="Genomic_DNA"/>
</dbReference>
<dbReference type="InterPro" id="IPR050790">
    <property type="entry name" value="ExbB/TolQ_transport"/>
</dbReference>
<dbReference type="PANTHER" id="PTHR30625">
    <property type="entry name" value="PROTEIN TOLQ"/>
    <property type="match status" value="1"/>
</dbReference>
<feature type="transmembrane region" description="Helical" evidence="10">
    <location>
        <begin position="164"/>
        <end position="187"/>
    </location>
</feature>
<feature type="chain" id="PRO_5018284719" description="Tol-Pal system protein TolQ" evidence="11">
    <location>
        <begin position="29"/>
        <end position="262"/>
    </location>
</feature>
<keyword evidence="3 10" id="KW-1003">Cell membrane</keyword>
<dbReference type="PANTHER" id="PTHR30625:SF3">
    <property type="entry name" value="TOL-PAL SYSTEM PROTEIN TOLQ"/>
    <property type="match status" value="1"/>
</dbReference>
<dbReference type="InterPro" id="IPR014163">
    <property type="entry name" value="Tol-Pal_TolQ"/>
</dbReference>
<dbReference type="GO" id="GO:0017038">
    <property type="term" value="P:protein import"/>
    <property type="evidence" value="ECO:0007669"/>
    <property type="project" value="TreeGrafter"/>
</dbReference>
<evidence type="ECO:0000313" key="13">
    <source>
        <dbReference type="EMBL" id="RLP79112.1"/>
    </source>
</evidence>
<protein>
    <recommendedName>
        <fullName evidence="10">Tol-Pal system protein TolQ</fullName>
    </recommendedName>
</protein>
<feature type="domain" description="MotA/TolQ/ExbB proton channel" evidence="12">
    <location>
        <begin position="139"/>
        <end position="244"/>
    </location>
</feature>
<dbReference type="InterPro" id="IPR002898">
    <property type="entry name" value="MotA_ExbB_proton_chnl"/>
</dbReference>
<dbReference type="AlphaFoldDB" id="A0A3L7AI70"/>
<dbReference type="NCBIfam" id="TIGR02796">
    <property type="entry name" value="tolQ"/>
    <property type="match status" value="1"/>
</dbReference>
<dbReference type="Proteomes" id="UP000269692">
    <property type="component" value="Unassembled WGS sequence"/>
</dbReference>
<keyword evidence="9 10" id="KW-0131">Cell cycle</keyword>
<dbReference type="HAMAP" id="MF_02202">
    <property type="entry name" value="TolQ"/>
    <property type="match status" value="1"/>
</dbReference>
<keyword evidence="14" id="KW-1185">Reference proteome</keyword>
<gene>
    <name evidence="10 13" type="primary">tolQ</name>
    <name evidence="13" type="ORF">D9R14_09770</name>
</gene>
<dbReference type="GO" id="GO:0043213">
    <property type="term" value="P:bacteriocin transport"/>
    <property type="evidence" value="ECO:0007669"/>
    <property type="project" value="InterPro"/>
</dbReference>
<evidence type="ECO:0000256" key="2">
    <source>
        <dbReference type="ARBA" id="ARBA00010442"/>
    </source>
</evidence>
<evidence type="ECO:0000256" key="4">
    <source>
        <dbReference type="ARBA" id="ARBA00022519"/>
    </source>
</evidence>
<proteinExistence type="inferred from homology"/>
<evidence type="ECO:0000256" key="3">
    <source>
        <dbReference type="ARBA" id="ARBA00022475"/>
    </source>
</evidence>
<keyword evidence="8 10" id="KW-0472">Membrane</keyword>